<dbReference type="Proteomes" id="UP000279275">
    <property type="component" value="Unassembled WGS sequence"/>
</dbReference>
<accession>A0A3M2KYT9</accession>
<reference evidence="3 4" key="1">
    <citation type="submission" date="2018-10" db="EMBL/GenBank/DDBJ databases">
        <title>Isolation from cow dung.</title>
        <authorList>
            <person name="Ling L."/>
        </authorList>
    </citation>
    <scope>NUCLEOTIDE SEQUENCE [LARGE SCALE GENOMIC DNA]</scope>
    <source>
        <strain evidence="3 4">NEAU-LL90</strain>
    </source>
</reference>
<dbReference type="PANTHER" id="PTHR23028:SF53">
    <property type="entry name" value="ACYL_TRANSF_3 DOMAIN-CONTAINING PROTEIN"/>
    <property type="match status" value="1"/>
</dbReference>
<protein>
    <submittedName>
        <fullName evidence="3">Acyltransferase</fullName>
    </submittedName>
</protein>
<dbReference type="RefSeq" id="WP_122190666.1">
    <property type="nucleotide sequence ID" value="NZ_RFFH01000014.1"/>
</dbReference>
<organism evidence="3 4">
    <name type="scientific">Nocardia stercoris</name>
    <dbReference type="NCBI Taxonomy" id="2483361"/>
    <lineage>
        <taxon>Bacteria</taxon>
        <taxon>Bacillati</taxon>
        <taxon>Actinomycetota</taxon>
        <taxon>Actinomycetes</taxon>
        <taxon>Mycobacteriales</taxon>
        <taxon>Nocardiaceae</taxon>
        <taxon>Nocardia</taxon>
    </lineage>
</organism>
<dbReference type="OrthoDB" id="9796461at2"/>
<feature type="transmembrane region" description="Helical" evidence="1">
    <location>
        <begin position="116"/>
        <end position="136"/>
    </location>
</feature>
<evidence type="ECO:0000313" key="4">
    <source>
        <dbReference type="Proteomes" id="UP000279275"/>
    </source>
</evidence>
<dbReference type="GO" id="GO:0016747">
    <property type="term" value="F:acyltransferase activity, transferring groups other than amino-acyl groups"/>
    <property type="evidence" value="ECO:0007669"/>
    <property type="project" value="InterPro"/>
</dbReference>
<feature type="transmembrane region" description="Helical" evidence="1">
    <location>
        <begin position="194"/>
        <end position="215"/>
    </location>
</feature>
<keyword evidence="4" id="KW-1185">Reference proteome</keyword>
<feature type="transmembrane region" description="Helical" evidence="1">
    <location>
        <begin position="351"/>
        <end position="372"/>
    </location>
</feature>
<dbReference type="InterPro" id="IPR050879">
    <property type="entry name" value="Acyltransferase_3"/>
</dbReference>
<gene>
    <name evidence="3" type="ORF">EBN03_25450</name>
</gene>
<feature type="transmembrane region" description="Helical" evidence="1">
    <location>
        <begin position="36"/>
        <end position="57"/>
    </location>
</feature>
<feature type="transmembrane region" description="Helical" evidence="1">
    <location>
        <begin position="296"/>
        <end position="313"/>
    </location>
</feature>
<feature type="transmembrane region" description="Helical" evidence="1">
    <location>
        <begin position="319"/>
        <end position="339"/>
    </location>
</feature>
<feature type="domain" description="Acyltransferase 3" evidence="2">
    <location>
        <begin position="32"/>
        <end position="406"/>
    </location>
</feature>
<dbReference type="PANTHER" id="PTHR23028">
    <property type="entry name" value="ACETYLTRANSFERASE"/>
    <property type="match status" value="1"/>
</dbReference>
<keyword evidence="1" id="KW-1133">Transmembrane helix</keyword>
<feature type="transmembrane region" description="Helical" evidence="1">
    <location>
        <begin position="263"/>
        <end position="287"/>
    </location>
</feature>
<name>A0A3M2KYT9_9NOCA</name>
<evidence type="ECO:0000313" key="3">
    <source>
        <dbReference type="EMBL" id="RMI29433.1"/>
    </source>
</evidence>
<dbReference type="GO" id="GO:0016020">
    <property type="term" value="C:membrane"/>
    <property type="evidence" value="ECO:0007669"/>
    <property type="project" value="TreeGrafter"/>
</dbReference>
<dbReference type="GO" id="GO:0000271">
    <property type="term" value="P:polysaccharide biosynthetic process"/>
    <property type="evidence" value="ECO:0007669"/>
    <property type="project" value="TreeGrafter"/>
</dbReference>
<dbReference type="AlphaFoldDB" id="A0A3M2KYT9"/>
<evidence type="ECO:0000256" key="1">
    <source>
        <dbReference type="SAM" id="Phobius"/>
    </source>
</evidence>
<keyword evidence="3" id="KW-0012">Acyltransferase</keyword>
<keyword evidence="1" id="KW-0472">Membrane</keyword>
<proteinExistence type="predicted"/>
<keyword evidence="1" id="KW-0812">Transmembrane</keyword>
<dbReference type="InterPro" id="IPR002656">
    <property type="entry name" value="Acyl_transf_3_dom"/>
</dbReference>
<dbReference type="EMBL" id="RFFH01000014">
    <property type="protein sequence ID" value="RMI29433.1"/>
    <property type="molecule type" value="Genomic_DNA"/>
</dbReference>
<feature type="transmembrane region" description="Helical" evidence="1">
    <location>
        <begin position="166"/>
        <end position="185"/>
    </location>
</feature>
<keyword evidence="3" id="KW-0808">Transferase</keyword>
<feature type="transmembrane region" description="Helical" evidence="1">
    <location>
        <begin position="384"/>
        <end position="409"/>
    </location>
</feature>
<sequence length="433" mass="48971">MTQTIAADTAAPSAQPELDFSEINRRRPGLPSLTGARWWAACFAYLLHAVVFLPVYPFDYSALFRKIDFFVPMGLGACAVSFFFVLSGFIIYWSFRPGNDLRGYIRGYYRRRVLKIYPSAIIGFAAFIAAAGGIPWSKLYVWLPNLFLVHAWSPATTLVGGLNVPSWSLCAEVMFYATFPLWFFVLRRIPTERLVLAAAVIFVLVIALHTSYYLWVDGPKGIANEFAPRLVRPDNVSPHFEPHADQRWFNLDPHVMQPPLSYYLSYTFPLTRLPEFWFGIVAARLVLEGQWKNTKIWWPLLALALSFAATFFTPVNYKMGALVLLPTTAVIATLAMRDLNGIKGITTSRPLIWLGNISFAFYLIQYPVMVAMTRFVIGGHSYGFWGWLFFATLCAVISVGLAGAIYHWIDLPIMNNFAKSKKKPVVREQVRAA</sequence>
<evidence type="ECO:0000259" key="2">
    <source>
        <dbReference type="Pfam" id="PF01757"/>
    </source>
</evidence>
<comment type="caution">
    <text evidence="3">The sequence shown here is derived from an EMBL/GenBank/DDBJ whole genome shotgun (WGS) entry which is preliminary data.</text>
</comment>
<feature type="transmembrane region" description="Helical" evidence="1">
    <location>
        <begin position="69"/>
        <end position="95"/>
    </location>
</feature>
<dbReference type="Pfam" id="PF01757">
    <property type="entry name" value="Acyl_transf_3"/>
    <property type="match status" value="1"/>
</dbReference>